<evidence type="ECO:0000313" key="1">
    <source>
        <dbReference type="EMBL" id="CAK5263651.1"/>
    </source>
</evidence>
<reference evidence="1" key="1">
    <citation type="submission" date="2023-11" db="EMBL/GenBank/DDBJ databases">
        <authorList>
            <person name="De Vega J J."/>
            <person name="De Vega J J."/>
        </authorList>
    </citation>
    <scope>NUCLEOTIDE SEQUENCE</scope>
</reference>
<evidence type="ECO:0000313" key="2">
    <source>
        <dbReference type="Proteomes" id="UP001295794"/>
    </source>
</evidence>
<accession>A0AAD2JV96</accession>
<proteinExistence type="predicted"/>
<protein>
    <submittedName>
        <fullName evidence="1">Uncharacterized protein</fullName>
    </submittedName>
</protein>
<organism evidence="1 2">
    <name type="scientific">Mycena citricolor</name>
    <dbReference type="NCBI Taxonomy" id="2018698"/>
    <lineage>
        <taxon>Eukaryota</taxon>
        <taxon>Fungi</taxon>
        <taxon>Dikarya</taxon>
        <taxon>Basidiomycota</taxon>
        <taxon>Agaricomycotina</taxon>
        <taxon>Agaricomycetes</taxon>
        <taxon>Agaricomycetidae</taxon>
        <taxon>Agaricales</taxon>
        <taxon>Marasmiineae</taxon>
        <taxon>Mycenaceae</taxon>
        <taxon>Mycena</taxon>
    </lineage>
</organism>
<sequence>MNHWIAATCKAKKQALKDPDVDELELKPDEKINDAFKTSALKKLRLWKSVTLDNLFGKAFQPRKCKVALHAILQEEELMEKLTNMAENAIPNDGAIEIDDGEEYIEQ</sequence>
<dbReference type="EMBL" id="CAVNYO010000042">
    <property type="protein sequence ID" value="CAK5263651.1"/>
    <property type="molecule type" value="Genomic_DNA"/>
</dbReference>
<keyword evidence="2" id="KW-1185">Reference proteome</keyword>
<comment type="caution">
    <text evidence="1">The sequence shown here is derived from an EMBL/GenBank/DDBJ whole genome shotgun (WGS) entry which is preliminary data.</text>
</comment>
<name>A0AAD2JV96_9AGAR</name>
<gene>
    <name evidence="1" type="ORF">MYCIT1_LOCUS3182</name>
</gene>
<dbReference type="AlphaFoldDB" id="A0AAD2JV96"/>
<dbReference type="Proteomes" id="UP001295794">
    <property type="component" value="Unassembled WGS sequence"/>
</dbReference>